<evidence type="ECO:0000313" key="1">
    <source>
        <dbReference type="EMBL" id="SVD07715.1"/>
    </source>
</evidence>
<name>A0A382SE35_9ZZZZ</name>
<protein>
    <submittedName>
        <fullName evidence="1">Uncharacterized protein</fullName>
    </submittedName>
</protein>
<proteinExistence type="predicted"/>
<gene>
    <name evidence="1" type="ORF">METZ01_LOCUS360569</name>
</gene>
<organism evidence="1">
    <name type="scientific">marine metagenome</name>
    <dbReference type="NCBI Taxonomy" id="408172"/>
    <lineage>
        <taxon>unclassified sequences</taxon>
        <taxon>metagenomes</taxon>
        <taxon>ecological metagenomes</taxon>
    </lineage>
</organism>
<dbReference type="AlphaFoldDB" id="A0A382SE35"/>
<sequence>TAQRGAVEVSATDIEVPAGHTRLTWLPAVP</sequence>
<accession>A0A382SE35</accession>
<reference evidence="1" key="1">
    <citation type="submission" date="2018-05" db="EMBL/GenBank/DDBJ databases">
        <authorList>
            <person name="Lanie J.A."/>
            <person name="Ng W.-L."/>
            <person name="Kazmierczak K.M."/>
            <person name="Andrzejewski T.M."/>
            <person name="Davidsen T.M."/>
            <person name="Wayne K.J."/>
            <person name="Tettelin H."/>
            <person name="Glass J.I."/>
            <person name="Rusch D."/>
            <person name="Podicherti R."/>
            <person name="Tsui H.-C.T."/>
            <person name="Winkler M.E."/>
        </authorList>
    </citation>
    <scope>NUCLEOTIDE SEQUENCE</scope>
</reference>
<feature type="non-terminal residue" evidence="1">
    <location>
        <position position="1"/>
    </location>
</feature>
<dbReference type="EMBL" id="UINC01128150">
    <property type="protein sequence ID" value="SVD07715.1"/>
    <property type="molecule type" value="Genomic_DNA"/>
</dbReference>